<evidence type="ECO:0000313" key="3">
    <source>
        <dbReference type="Proteomes" id="UP000070578"/>
    </source>
</evidence>
<feature type="transmembrane region" description="Helical" evidence="1">
    <location>
        <begin position="301"/>
        <end position="322"/>
    </location>
</feature>
<feature type="transmembrane region" description="Helical" evidence="1">
    <location>
        <begin position="328"/>
        <end position="350"/>
    </location>
</feature>
<keyword evidence="1" id="KW-0812">Transmembrane</keyword>
<sequence>MLIARLKSYLPAIRNLSSLVDQVLVSGGNFLSIAICAHILPLSEQGKFTYIFASYMALLLLNMAGIFQGAAVRAPAQEPDPYKISLARFQLLQALLLSMLVCAFWFGVGNVFGWQATAAEAGLLFAFLVIQQLADFDRRSAYIFSVTRRAIYSSATLYPIRIIGLLIIRPDTVSQVLMVLIVSAFIPAVLTLLTIGKSRDGSAQSWILAIKEHLTYSRLFIAGAPLSWLWSYIPTFMLGVMHGKEPVALLSSIRGICGMANVLIEQIEIKAVADWARVHHGEGAHIMGVAVSRLFKIGMAFWLLTMTAIVVFGQEIVALVLGNLYAPYWHLLVIAWVGYGVYFIARIFAIKHRILGANHIEFIGNMSGVIAALTAGYVMIPALKATGAAWVYVLIAAAMLISQMLVLKSGKIFAK</sequence>
<proteinExistence type="predicted"/>
<feature type="transmembrane region" description="Helical" evidence="1">
    <location>
        <begin position="174"/>
        <end position="195"/>
    </location>
</feature>
<accession>A0A139BQS5</accession>
<evidence type="ECO:0000313" key="2">
    <source>
        <dbReference type="EMBL" id="KXS31065.1"/>
    </source>
</evidence>
<feature type="transmembrane region" description="Helical" evidence="1">
    <location>
        <begin position="150"/>
        <end position="168"/>
    </location>
</feature>
<feature type="transmembrane region" description="Helical" evidence="1">
    <location>
        <begin position="362"/>
        <end position="383"/>
    </location>
</feature>
<reference evidence="2 3" key="2">
    <citation type="submission" date="2016-03" db="EMBL/GenBank/DDBJ databases">
        <title>New uncultured bacterium of the family Gallionellaceae from acid mine drainage: description and reconstruction of genome based on metagenomic analysis of microbial community.</title>
        <authorList>
            <person name="Kadnikov V."/>
            <person name="Ivasenko D."/>
            <person name="Beletsky A."/>
            <person name="Mardanov A."/>
            <person name="Danilova E."/>
            <person name="Pimenov N."/>
            <person name="Karnachuk O."/>
            <person name="Ravin N."/>
        </authorList>
    </citation>
    <scope>NUCLEOTIDE SEQUENCE [LARGE SCALE GENOMIC DNA]</scope>
    <source>
        <strain evidence="2">ShG14-8</strain>
    </source>
</reference>
<dbReference type="EMBL" id="LSLI01000102">
    <property type="protein sequence ID" value="KXS31065.1"/>
    <property type="molecule type" value="Genomic_DNA"/>
</dbReference>
<gene>
    <name evidence="2" type="ORF">AWT59_2805</name>
</gene>
<feature type="transmembrane region" description="Helical" evidence="1">
    <location>
        <begin position="389"/>
        <end position="407"/>
    </location>
</feature>
<feature type="transmembrane region" description="Helical" evidence="1">
    <location>
        <begin position="20"/>
        <end position="40"/>
    </location>
</feature>
<dbReference type="Proteomes" id="UP000070578">
    <property type="component" value="Unassembled WGS sequence"/>
</dbReference>
<keyword evidence="1" id="KW-1133">Transmembrane helix</keyword>
<evidence type="ECO:0008006" key="4">
    <source>
        <dbReference type="Google" id="ProtNLM"/>
    </source>
</evidence>
<evidence type="ECO:0000256" key="1">
    <source>
        <dbReference type="SAM" id="Phobius"/>
    </source>
</evidence>
<organism evidence="2 3">
    <name type="scientific">Candidatus Gallionella acididurans</name>
    <dbReference type="NCBI Taxonomy" id="1796491"/>
    <lineage>
        <taxon>Bacteria</taxon>
        <taxon>Pseudomonadati</taxon>
        <taxon>Pseudomonadota</taxon>
        <taxon>Betaproteobacteria</taxon>
        <taxon>Nitrosomonadales</taxon>
        <taxon>Gallionellaceae</taxon>
        <taxon>Gallionella</taxon>
    </lineage>
</organism>
<dbReference type="AlphaFoldDB" id="A0A139BQS5"/>
<reference evidence="2 3" key="1">
    <citation type="submission" date="2016-02" db="EMBL/GenBank/DDBJ databases">
        <authorList>
            <person name="Wen L."/>
            <person name="He K."/>
            <person name="Yang H."/>
        </authorList>
    </citation>
    <scope>NUCLEOTIDE SEQUENCE [LARGE SCALE GENOMIC DNA]</scope>
    <source>
        <strain evidence="2">ShG14-8</strain>
    </source>
</reference>
<comment type="caution">
    <text evidence="2">The sequence shown here is derived from an EMBL/GenBank/DDBJ whole genome shotgun (WGS) entry which is preliminary data.</text>
</comment>
<name>A0A139BQS5_9PROT</name>
<feature type="transmembrane region" description="Helical" evidence="1">
    <location>
        <begin position="52"/>
        <end position="74"/>
    </location>
</feature>
<keyword evidence="1" id="KW-0472">Membrane</keyword>
<feature type="transmembrane region" description="Helical" evidence="1">
    <location>
        <begin position="112"/>
        <end position="130"/>
    </location>
</feature>
<feature type="transmembrane region" description="Helical" evidence="1">
    <location>
        <begin position="216"/>
        <end position="241"/>
    </location>
</feature>
<protein>
    <recommendedName>
        <fullName evidence="4">Polysaccharide biosynthesis protein</fullName>
    </recommendedName>
</protein>
<feature type="transmembrane region" description="Helical" evidence="1">
    <location>
        <begin position="86"/>
        <end position="106"/>
    </location>
</feature>